<keyword evidence="3" id="KW-1185">Reference proteome</keyword>
<evidence type="ECO:0000313" key="3">
    <source>
        <dbReference type="Proteomes" id="UP001187415"/>
    </source>
</evidence>
<feature type="region of interest" description="Disordered" evidence="1">
    <location>
        <begin position="397"/>
        <end position="417"/>
    </location>
</feature>
<feature type="region of interest" description="Disordered" evidence="1">
    <location>
        <begin position="192"/>
        <end position="244"/>
    </location>
</feature>
<dbReference type="AlphaFoldDB" id="A0AA88LNB2"/>
<reference evidence="2" key="1">
    <citation type="submission" date="2023-07" db="EMBL/GenBank/DDBJ databases">
        <title>Chromosome-level Genome Assembly of Striped Snakehead (Channa striata).</title>
        <authorList>
            <person name="Liu H."/>
        </authorList>
    </citation>
    <scope>NUCLEOTIDE SEQUENCE</scope>
    <source>
        <strain evidence="2">Gz</strain>
        <tissue evidence="2">Muscle</tissue>
    </source>
</reference>
<feature type="compositionally biased region" description="Polar residues" evidence="1">
    <location>
        <begin position="461"/>
        <end position="472"/>
    </location>
</feature>
<gene>
    <name evidence="2" type="ORF">Q5P01_024978</name>
</gene>
<feature type="compositionally biased region" description="Basic and acidic residues" evidence="1">
    <location>
        <begin position="476"/>
        <end position="490"/>
    </location>
</feature>
<organism evidence="2 3">
    <name type="scientific">Channa striata</name>
    <name type="common">Snakehead murrel</name>
    <name type="synonym">Ophicephalus striatus</name>
    <dbReference type="NCBI Taxonomy" id="64152"/>
    <lineage>
        <taxon>Eukaryota</taxon>
        <taxon>Metazoa</taxon>
        <taxon>Chordata</taxon>
        <taxon>Craniata</taxon>
        <taxon>Vertebrata</taxon>
        <taxon>Euteleostomi</taxon>
        <taxon>Actinopterygii</taxon>
        <taxon>Neopterygii</taxon>
        <taxon>Teleostei</taxon>
        <taxon>Neoteleostei</taxon>
        <taxon>Acanthomorphata</taxon>
        <taxon>Anabantaria</taxon>
        <taxon>Anabantiformes</taxon>
        <taxon>Channoidei</taxon>
        <taxon>Channidae</taxon>
        <taxon>Channa</taxon>
    </lineage>
</organism>
<comment type="caution">
    <text evidence="2">The sequence shown here is derived from an EMBL/GenBank/DDBJ whole genome shotgun (WGS) entry which is preliminary data.</text>
</comment>
<accession>A0AA88LNB2</accession>
<feature type="compositionally biased region" description="Basic and acidic residues" evidence="1">
    <location>
        <begin position="215"/>
        <end position="228"/>
    </location>
</feature>
<evidence type="ECO:0000256" key="1">
    <source>
        <dbReference type="SAM" id="MobiDB-lite"/>
    </source>
</evidence>
<dbReference type="Proteomes" id="UP001187415">
    <property type="component" value="Unassembled WGS sequence"/>
</dbReference>
<proteinExistence type="predicted"/>
<protein>
    <submittedName>
        <fullName evidence="2">Uncharacterized protein</fullName>
    </submittedName>
</protein>
<evidence type="ECO:0000313" key="2">
    <source>
        <dbReference type="EMBL" id="KAK2819417.1"/>
    </source>
</evidence>
<name>A0AA88LNB2_CHASR</name>
<feature type="region of interest" description="Disordered" evidence="1">
    <location>
        <begin position="457"/>
        <end position="491"/>
    </location>
</feature>
<dbReference type="EMBL" id="JAUPFM010000020">
    <property type="protein sequence ID" value="KAK2819417.1"/>
    <property type="molecule type" value="Genomic_DNA"/>
</dbReference>
<sequence>MTICSRQRYCDPNKNFVYRQDETTLHMYHMYSYTDVLPPPAQEIHDQTMRQLYASNLHEELPFATTQGLRLTLHPLCDPERKIALRFYVADGARPATLTEARLARGLRAHLFCIAPTRSCVCKAGFHCSPKNASPAFRRTSTLALVLTSGFGLAPFAKGDYGSDHRLRAWMSCQIVGCRGLRANGAMARLTSAPPPVISTATRCEEENSPAPRRTRSDEAHHRDRSSDCDPGPGERSLPGSVRSGPVAADLLRIDHLRTPSAGLLCDESRSGTLEAIGLGFGQMRRQNEFTQGVSGLQGFKSDTPECRRLGGRHGLVEVTFSKTDAAERSGGEIRGLERRCRSRRRRQCQVGNAMVSLTNPALALRQAMEELNATQGRIGSRISDTWGYGFVSAGRSADTTAPSRCSPPATRTPRELDDAAERCRETGANFKVEGSARGQRGREHARCDTRGLDSERKTLASISRESRTQIGGDNLEERSTGRVRQDEPAPLRIRQNPIFNAKGFSTRRSSY</sequence>